<evidence type="ECO:0000313" key="3">
    <source>
        <dbReference type="EMBL" id="TQE32965.1"/>
    </source>
</evidence>
<dbReference type="Gene3D" id="3.20.20.70">
    <property type="entry name" value="Aldolase class I"/>
    <property type="match status" value="1"/>
</dbReference>
<dbReference type="EMBL" id="SPAZ01000160">
    <property type="protein sequence ID" value="TQE32965.1"/>
    <property type="molecule type" value="Genomic_DNA"/>
</dbReference>
<dbReference type="NCBIfam" id="TIGR00167">
    <property type="entry name" value="cbbA"/>
    <property type="match status" value="1"/>
</dbReference>
<feature type="binding site" evidence="2">
    <location>
        <position position="136"/>
    </location>
    <ligand>
        <name>Zn(2+)</name>
        <dbReference type="ChEBI" id="CHEBI:29105"/>
        <label>2</label>
    </ligand>
</feature>
<dbReference type="Proteomes" id="UP000318720">
    <property type="component" value="Unassembled WGS sequence"/>
</dbReference>
<dbReference type="GO" id="GO:0005975">
    <property type="term" value="P:carbohydrate metabolic process"/>
    <property type="evidence" value="ECO:0007669"/>
    <property type="project" value="InterPro"/>
</dbReference>
<evidence type="ECO:0000256" key="1">
    <source>
        <dbReference type="PIRSR" id="PIRSR001359-1"/>
    </source>
</evidence>
<dbReference type="PROSITE" id="PS00806">
    <property type="entry name" value="ALDOLASE_CLASS_II_2"/>
    <property type="match status" value="1"/>
</dbReference>
<name>A0AAE8W447_9ACTN</name>
<organism evidence="3 4">
    <name type="scientific">Streptomyces ipomoeae</name>
    <dbReference type="NCBI Taxonomy" id="103232"/>
    <lineage>
        <taxon>Bacteria</taxon>
        <taxon>Bacillati</taxon>
        <taxon>Actinomycetota</taxon>
        <taxon>Actinomycetes</taxon>
        <taxon>Kitasatosporales</taxon>
        <taxon>Streptomycetaceae</taxon>
        <taxon>Streptomyces</taxon>
    </lineage>
</organism>
<comment type="caution">
    <text evidence="3">The sequence shown here is derived from an EMBL/GenBank/DDBJ whole genome shotgun (WGS) entry which is preliminary data.</text>
</comment>
<dbReference type="AlphaFoldDB" id="A0AAE8W447"/>
<reference evidence="3 4" key="1">
    <citation type="submission" date="2019-03" db="EMBL/GenBank/DDBJ databases">
        <title>Comparative genomic analyses of the sweetpotato soil rot pathogen, Streptomyces ipomoeae.</title>
        <authorList>
            <person name="Ruschel Soares N."/>
            <person name="Badger J.H."/>
            <person name="Huguet-Tapia J.C."/>
            <person name="Clark C.A."/>
            <person name="Pettis G.S."/>
        </authorList>
    </citation>
    <scope>NUCLEOTIDE SEQUENCE [LARGE SCALE GENOMIC DNA]</scope>
    <source>
        <strain evidence="3 4">88-35</strain>
    </source>
</reference>
<dbReference type="InterPro" id="IPR000771">
    <property type="entry name" value="FBA_II"/>
</dbReference>
<accession>A0AAE8W447</accession>
<dbReference type="InterPro" id="IPR050246">
    <property type="entry name" value="Class_II_FBP_aldolase"/>
</dbReference>
<dbReference type="GO" id="GO:0008270">
    <property type="term" value="F:zinc ion binding"/>
    <property type="evidence" value="ECO:0007669"/>
    <property type="project" value="InterPro"/>
</dbReference>
<dbReference type="Pfam" id="PF01116">
    <property type="entry name" value="F_bP_aldolase"/>
    <property type="match status" value="1"/>
</dbReference>
<feature type="binding site" evidence="2">
    <location>
        <position position="106"/>
    </location>
    <ligand>
        <name>Zn(2+)</name>
        <dbReference type="ChEBI" id="CHEBI:29105"/>
        <label>2</label>
    </ligand>
</feature>
<feature type="active site" description="Proton donor" evidence="1">
    <location>
        <position position="84"/>
    </location>
</feature>
<dbReference type="PIRSF" id="PIRSF001359">
    <property type="entry name" value="F_bP_aldolase_II"/>
    <property type="match status" value="1"/>
</dbReference>
<dbReference type="SUPFAM" id="SSF51569">
    <property type="entry name" value="Aldolase"/>
    <property type="match status" value="1"/>
</dbReference>
<dbReference type="PANTHER" id="PTHR30304">
    <property type="entry name" value="D-TAGATOSE-1,6-BISPHOSPHATE ALDOLASE"/>
    <property type="match status" value="1"/>
</dbReference>
<sequence length="343" mass="35385">MPLTTTGELITRAAAAHTAVAAFNVITLEHVEAVVAGAESVGAPVVLQVSENAVKFRGGELLPLARAASAAAEHATVPVALHLDHIQSDDLLRRAPDAGFSSVMYDASRLPYRENLAATRAAVEWAHGQGLWIEAELGRVGGKEAARVGGKEAARVGGKEAARVGGKEVARVGGKEAARVGGGNGVPSLDAHAPGARTDPDEARAFVAESGVDALAVAIGSSHAMTTRTAALDHTLLKRLTAALDVPLVLHGSSGVPDDELRAAVAGGIAKVNIGTALNIALTGAIREHLAARPDVVDPRKYLTVGRAAMVETVARLIGVLRTDDPCRVHEKRRSGAECDGRH</sequence>
<gene>
    <name evidence="3" type="ORF">Sipo8835_19065</name>
</gene>
<protein>
    <submittedName>
        <fullName evidence="3">Ketose-bisphosphate aldolase</fullName>
    </submittedName>
</protein>
<evidence type="ECO:0000256" key="2">
    <source>
        <dbReference type="PIRSR" id="PIRSR001359-3"/>
    </source>
</evidence>
<feature type="binding site" evidence="2">
    <location>
        <position position="251"/>
    </location>
    <ligand>
        <name>Zn(2+)</name>
        <dbReference type="ChEBI" id="CHEBI:29105"/>
        <label>1</label>
        <note>catalytic</note>
    </ligand>
</feature>
<dbReference type="CDD" id="cd00947">
    <property type="entry name" value="TBP_aldolase_IIB"/>
    <property type="match status" value="1"/>
</dbReference>
<feature type="binding site" evidence="2">
    <location>
        <position position="85"/>
    </location>
    <ligand>
        <name>Zn(2+)</name>
        <dbReference type="ChEBI" id="CHEBI:29105"/>
        <label>1</label>
        <note>catalytic</note>
    </ligand>
</feature>
<dbReference type="GO" id="GO:0016832">
    <property type="term" value="F:aldehyde-lyase activity"/>
    <property type="evidence" value="ECO:0007669"/>
    <property type="project" value="InterPro"/>
</dbReference>
<keyword evidence="2" id="KW-0479">Metal-binding</keyword>
<keyword evidence="2" id="KW-0862">Zinc</keyword>
<proteinExistence type="predicted"/>
<dbReference type="InterPro" id="IPR013785">
    <property type="entry name" value="Aldolase_TIM"/>
</dbReference>
<dbReference type="PANTHER" id="PTHR30304:SF0">
    <property type="entry name" value="D-TAGATOSE-1,6-BISPHOSPHATE ALDOLASE SUBUNIT GATY-RELATED"/>
    <property type="match status" value="1"/>
</dbReference>
<dbReference type="RefSeq" id="WP_141582971.1">
    <property type="nucleotide sequence ID" value="NZ_SPAZ01000160.1"/>
</dbReference>
<comment type="cofactor">
    <cofactor evidence="2">
        <name>Zn(2+)</name>
        <dbReference type="ChEBI" id="CHEBI:29105"/>
    </cofactor>
    <text evidence="2">Binds 2 Zn(2+) ions per subunit. One is catalytic and the other provides a structural contribution.</text>
</comment>
<evidence type="ECO:0000313" key="4">
    <source>
        <dbReference type="Proteomes" id="UP000318720"/>
    </source>
</evidence>